<dbReference type="OrthoDB" id="7554032at2759"/>
<feature type="coiled-coil region" evidence="1">
    <location>
        <begin position="98"/>
        <end position="125"/>
    </location>
</feature>
<evidence type="ECO:0000256" key="1">
    <source>
        <dbReference type="SAM" id="Coils"/>
    </source>
</evidence>
<name>A0A5B7I903_PORTR</name>
<dbReference type="AlphaFoldDB" id="A0A5B7I903"/>
<organism evidence="2 3">
    <name type="scientific">Portunus trituberculatus</name>
    <name type="common">Swimming crab</name>
    <name type="synonym">Neptunus trituberculatus</name>
    <dbReference type="NCBI Taxonomy" id="210409"/>
    <lineage>
        <taxon>Eukaryota</taxon>
        <taxon>Metazoa</taxon>
        <taxon>Ecdysozoa</taxon>
        <taxon>Arthropoda</taxon>
        <taxon>Crustacea</taxon>
        <taxon>Multicrustacea</taxon>
        <taxon>Malacostraca</taxon>
        <taxon>Eumalacostraca</taxon>
        <taxon>Eucarida</taxon>
        <taxon>Decapoda</taxon>
        <taxon>Pleocyemata</taxon>
        <taxon>Brachyura</taxon>
        <taxon>Eubrachyura</taxon>
        <taxon>Portunoidea</taxon>
        <taxon>Portunidae</taxon>
        <taxon>Portuninae</taxon>
        <taxon>Portunus</taxon>
    </lineage>
</organism>
<keyword evidence="1" id="KW-0175">Coiled coil</keyword>
<gene>
    <name evidence="2" type="ORF">E2C01_075600</name>
</gene>
<evidence type="ECO:0000313" key="3">
    <source>
        <dbReference type="Proteomes" id="UP000324222"/>
    </source>
</evidence>
<reference evidence="2 3" key="1">
    <citation type="submission" date="2019-05" db="EMBL/GenBank/DDBJ databases">
        <title>Another draft genome of Portunus trituberculatus and its Hox gene families provides insights of decapod evolution.</title>
        <authorList>
            <person name="Jeong J.-H."/>
            <person name="Song I."/>
            <person name="Kim S."/>
            <person name="Choi T."/>
            <person name="Kim D."/>
            <person name="Ryu S."/>
            <person name="Kim W."/>
        </authorList>
    </citation>
    <scope>NUCLEOTIDE SEQUENCE [LARGE SCALE GENOMIC DNA]</scope>
    <source>
        <tissue evidence="2">Muscle</tissue>
    </source>
</reference>
<comment type="caution">
    <text evidence="2">The sequence shown here is derived from an EMBL/GenBank/DDBJ whole genome shotgun (WGS) entry which is preliminary data.</text>
</comment>
<evidence type="ECO:0008006" key="4">
    <source>
        <dbReference type="Google" id="ProtNLM"/>
    </source>
</evidence>
<dbReference type="EMBL" id="VSRR010055635">
    <property type="protein sequence ID" value="MPC81000.1"/>
    <property type="molecule type" value="Genomic_DNA"/>
</dbReference>
<proteinExistence type="predicted"/>
<protein>
    <recommendedName>
        <fullName evidence="4">Endonuclease/exonuclease/phosphatase domain-containing protein</fullName>
    </recommendedName>
</protein>
<sequence>MIDIVSDHNMLVLECKLNGRDGRNAKVKRKKWRLKDAGWENFQMDLSERRWEDESLTGVDELNDRFVENVKNAAASQIGYVRTGARKHRSRPWWNDEIRDARKERKRLNRVCRHLRKRRHESEEAESEYLNA</sequence>
<keyword evidence="3" id="KW-1185">Reference proteome</keyword>
<evidence type="ECO:0000313" key="2">
    <source>
        <dbReference type="EMBL" id="MPC81000.1"/>
    </source>
</evidence>
<accession>A0A5B7I903</accession>
<dbReference type="Proteomes" id="UP000324222">
    <property type="component" value="Unassembled WGS sequence"/>
</dbReference>